<reference evidence="4 5" key="1">
    <citation type="submission" date="2018-05" db="EMBL/GenBank/DDBJ databases">
        <title>A metagenomic window into the 2 km-deep terrestrial subsurface aquifer revealed taxonomically and functionally diverse microbial community comprising novel uncultured bacterial lineages.</title>
        <authorList>
            <person name="Kadnikov V.V."/>
            <person name="Mardanov A.V."/>
            <person name="Beletsky A.V."/>
            <person name="Banks D."/>
            <person name="Pimenov N.V."/>
            <person name="Frank Y.A."/>
            <person name="Karnachuk O.V."/>
            <person name="Ravin N.V."/>
        </authorList>
    </citation>
    <scope>NUCLEOTIDE SEQUENCE [LARGE SCALE GENOMIC DNA]</scope>
    <source>
        <strain evidence="4">BY5</strain>
    </source>
</reference>
<dbReference type="GO" id="GO:0005525">
    <property type="term" value="F:GTP binding"/>
    <property type="evidence" value="ECO:0007669"/>
    <property type="project" value="InterPro"/>
</dbReference>
<keyword evidence="2" id="KW-0812">Transmembrane</keyword>
<feature type="domain" description="G" evidence="3">
    <location>
        <begin position="91"/>
        <end position="224"/>
    </location>
</feature>
<proteinExistence type="predicted"/>
<keyword evidence="2" id="KW-1133">Transmembrane helix</keyword>
<dbReference type="AlphaFoldDB" id="A0A367ZS89"/>
<dbReference type="InterPro" id="IPR006073">
    <property type="entry name" value="GTP-bd"/>
</dbReference>
<dbReference type="Pfam" id="PF01926">
    <property type="entry name" value="MMR_HSR1"/>
    <property type="match status" value="1"/>
</dbReference>
<gene>
    <name evidence="4" type="ORF">OZSIB_2784</name>
</gene>
<evidence type="ECO:0000313" key="5">
    <source>
        <dbReference type="Proteomes" id="UP000252355"/>
    </source>
</evidence>
<dbReference type="CDD" id="cd00882">
    <property type="entry name" value="Ras_like_GTPase"/>
    <property type="match status" value="1"/>
</dbReference>
<accession>A0A367ZS89</accession>
<organism evidence="4 5">
    <name type="scientific">Candidatus Ozemobacter sibiricus</name>
    <dbReference type="NCBI Taxonomy" id="2268124"/>
    <lineage>
        <taxon>Bacteria</taxon>
        <taxon>Candidatus Ozemobacteria</taxon>
        <taxon>Candidatus Ozemobacterales</taxon>
        <taxon>Candidatus Ozemobacteraceae</taxon>
        <taxon>Candidatus Ozemobacter</taxon>
    </lineage>
</organism>
<protein>
    <submittedName>
        <fullName evidence="4">Putative ABC transporter</fullName>
    </submittedName>
</protein>
<dbReference type="InterPro" id="IPR027417">
    <property type="entry name" value="P-loop_NTPase"/>
</dbReference>
<comment type="caution">
    <text evidence="4">The sequence shown here is derived from an EMBL/GenBank/DDBJ whole genome shotgun (WGS) entry which is preliminary data.</text>
</comment>
<dbReference type="Gene3D" id="3.40.50.300">
    <property type="entry name" value="P-loop containing nucleotide triphosphate hydrolases"/>
    <property type="match status" value="1"/>
</dbReference>
<sequence length="590" mass="64069">MPRVAAAGRPPDGLPAFPPAGSDPAGEGPGGAGEPAGELPSELSLAADLARLVREARRLWGRPAAGLDAEVERRLGLLRQREKAIADCLIVVMLGGTKVGKTTLVNALAGREIGEASARACYTRRPAVFVHQRREGLARTRLAGVLRDDDLVVVHAEPALERIILVDTPDLDGIELEHREVFRQVLERADLALAVVTTQKYDSQILYEILGREMGFRRVVFVFNRIDEGIPFSEKIRRDLLAKIAPLGLRPPDGETLPLFTVSARNALLQKTGGPVSGPVGQFAALEAFLRERLDQALVRRISEENIAAMRRETAEHVAAACRLAAARDLAAGLVVWAEERVRECQADLERAMGKAFRGLTPEIRRRREAAAAEGLSGPFGLYVRLLLAVDALAGRFQMFLSGAGSDLEGVMAQRLLTDLQPVVDEHRQRFRRALAERADRADLDGGPLLARLGQDDALAPAVRCRIQEQISEFVFEPRTSGAEGFLLNLGPLVIILLLLRYFVWSLLAAQEPGAGIFLGGAVLLWVVCHVQATFWLPRKGGSLEPAIRTIADLFVQEVRRGMVEPVRAWAEEVGKIPPPLPPAAGGSAA</sequence>
<feature type="transmembrane region" description="Helical" evidence="2">
    <location>
        <begin position="486"/>
        <end position="505"/>
    </location>
</feature>
<feature type="region of interest" description="Disordered" evidence="1">
    <location>
        <begin position="1"/>
        <end position="39"/>
    </location>
</feature>
<feature type="transmembrane region" description="Helical" evidence="2">
    <location>
        <begin position="517"/>
        <end position="537"/>
    </location>
</feature>
<evidence type="ECO:0000313" key="4">
    <source>
        <dbReference type="EMBL" id="RCK80896.1"/>
    </source>
</evidence>
<keyword evidence="2" id="KW-0472">Membrane</keyword>
<dbReference type="SUPFAM" id="SSF52540">
    <property type="entry name" value="P-loop containing nucleoside triphosphate hydrolases"/>
    <property type="match status" value="1"/>
</dbReference>
<evidence type="ECO:0000256" key="2">
    <source>
        <dbReference type="SAM" id="Phobius"/>
    </source>
</evidence>
<evidence type="ECO:0000256" key="1">
    <source>
        <dbReference type="SAM" id="MobiDB-lite"/>
    </source>
</evidence>
<dbReference type="EMBL" id="QOQW01000004">
    <property type="protein sequence ID" value="RCK80896.1"/>
    <property type="molecule type" value="Genomic_DNA"/>
</dbReference>
<evidence type="ECO:0000259" key="3">
    <source>
        <dbReference type="Pfam" id="PF01926"/>
    </source>
</evidence>
<name>A0A367ZS89_9BACT</name>
<dbReference type="Proteomes" id="UP000252355">
    <property type="component" value="Unassembled WGS sequence"/>
</dbReference>